<evidence type="ECO:0000259" key="6">
    <source>
        <dbReference type="PROSITE" id="PS50847"/>
    </source>
</evidence>
<organism evidence="7 8">
    <name type="scientific">Ilumatobacter fluminis</name>
    <dbReference type="NCBI Taxonomy" id="467091"/>
    <lineage>
        <taxon>Bacteria</taxon>
        <taxon>Bacillati</taxon>
        <taxon>Actinomycetota</taxon>
        <taxon>Acidimicrobiia</taxon>
        <taxon>Acidimicrobiales</taxon>
        <taxon>Ilumatobacteraceae</taxon>
        <taxon>Ilumatobacter</taxon>
    </lineage>
</organism>
<dbReference type="Proteomes" id="UP000294558">
    <property type="component" value="Unassembled WGS sequence"/>
</dbReference>
<keyword evidence="3" id="KW-0732">Signal</keyword>
<evidence type="ECO:0000313" key="7">
    <source>
        <dbReference type="EMBL" id="TDT17408.1"/>
    </source>
</evidence>
<keyword evidence="4" id="KW-0572">Peptidoglycan-anchor</keyword>
<dbReference type="NCBIfam" id="TIGR04215">
    <property type="entry name" value="choice_anch_A"/>
    <property type="match status" value="1"/>
</dbReference>
<reference evidence="7 8" key="1">
    <citation type="submission" date="2019-03" db="EMBL/GenBank/DDBJ databases">
        <title>Sequencing the genomes of 1000 actinobacteria strains.</title>
        <authorList>
            <person name="Klenk H.-P."/>
        </authorList>
    </citation>
    <scope>NUCLEOTIDE SEQUENCE [LARGE SCALE GENOMIC DNA]</scope>
    <source>
        <strain evidence="7 8">DSM 18936</strain>
    </source>
</reference>
<evidence type="ECO:0000256" key="3">
    <source>
        <dbReference type="ARBA" id="ARBA00022729"/>
    </source>
</evidence>
<evidence type="ECO:0000256" key="1">
    <source>
        <dbReference type="ARBA" id="ARBA00022512"/>
    </source>
</evidence>
<evidence type="ECO:0000256" key="4">
    <source>
        <dbReference type="ARBA" id="ARBA00023088"/>
    </source>
</evidence>
<feature type="domain" description="Gram-positive cocci surface proteins LPxTG" evidence="6">
    <location>
        <begin position="487"/>
        <end position="520"/>
    </location>
</feature>
<dbReference type="OrthoDB" id="3404418at2"/>
<keyword evidence="1" id="KW-0134">Cell wall</keyword>
<evidence type="ECO:0000256" key="5">
    <source>
        <dbReference type="SAM" id="MobiDB-lite"/>
    </source>
</evidence>
<dbReference type="PROSITE" id="PS50847">
    <property type="entry name" value="GRAM_POS_ANCHORING"/>
    <property type="match status" value="1"/>
</dbReference>
<dbReference type="AlphaFoldDB" id="A0A4V3EJ89"/>
<proteinExistence type="predicted"/>
<keyword evidence="8" id="KW-1185">Reference proteome</keyword>
<dbReference type="InterPro" id="IPR026588">
    <property type="entry name" value="Choice_anch_A"/>
</dbReference>
<dbReference type="Pfam" id="PF20597">
    <property type="entry name" value="pAdhesive_15"/>
    <property type="match status" value="1"/>
</dbReference>
<accession>A0A4V3EJ89</accession>
<feature type="region of interest" description="Disordered" evidence="5">
    <location>
        <begin position="365"/>
        <end position="466"/>
    </location>
</feature>
<name>A0A4V3EJ89_9ACTN</name>
<dbReference type="RefSeq" id="WP_133869699.1">
    <property type="nucleotide sequence ID" value="NZ_SOAU01000001.1"/>
</dbReference>
<keyword evidence="2" id="KW-0964">Secreted</keyword>
<feature type="compositionally biased region" description="Low complexity" evidence="5">
    <location>
        <begin position="365"/>
        <end position="457"/>
    </location>
</feature>
<evidence type="ECO:0000256" key="2">
    <source>
        <dbReference type="ARBA" id="ARBA00022525"/>
    </source>
</evidence>
<evidence type="ECO:0000313" key="8">
    <source>
        <dbReference type="Proteomes" id="UP000294558"/>
    </source>
</evidence>
<protein>
    <submittedName>
        <fullName evidence="7">Choice-of-anchor A domain-containing protein</fullName>
    </submittedName>
</protein>
<gene>
    <name evidence="7" type="ORF">BDK89_3016</name>
</gene>
<comment type="caution">
    <text evidence="7">The sequence shown here is derived from an EMBL/GenBank/DDBJ whole genome shotgun (WGS) entry which is preliminary data.</text>
</comment>
<dbReference type="EMBL" id="SOAU01000001">
    <property type="protein sequence ID" value="TDT17408.1"/>
    <property type="molecule type" value="Genomic_DNA"/>
</dbReference>
<dbReference type="InterPro" id="IPR019931">
    <property type="entry name" value="LPXTG_anchor"/>
</dbReference>
<sequence length="520" mass="52076">MSIRIPTVLGAAALAAITIITTTGNTSLSAAGINPVDPALGFNLFVENDAELNRNESEGAVAIGGDLTMNGNYRSQFIGTGPTVGTVSDVGLVVGGIVDLASSAGVMEVQSGSAAIVGDTSNGELVLNGGTNHFVSPGGDSGSLPQLRFNGAGTLIENAPINFTGAFTTLRASSTAMSSLSSDTCATVAEVLLRDQNNQGPWPGFGSGNLDLTPGVTNVLNIDLATIAALTSVNNESPNSSTPLVINVTDPGAIVFTPPTWAATQNAASYVLWNFPNATEIVVTSGNTIWGTVFAPFARFVDNGSGNTEGNVIAASAVMGVAPGGDAGEIHNGHLFQGTIDCIDTPATTTTTTTVAPTTTTTTTVAPTTTTTTPTTVAPTTTTTTTTTVAPTTTTTVAPTTTAAPTTTTTVAPTTTAAPTTTTTTTTTPTTTPTTTVAPTTTAPTSVVRPTTTVDPTFGQSPQVPGGDEGLIVEQPTTFVTPTPATLPSTGSSAGESVRLAIVLVAVGAMALIVSRRRNA</sequence>